<dbReference type="Gene3D" id="2.60.40.10">
    <property type="entry name" value="Immunoglobulins"/>
    <property type="match status" value="5"/>
</dbReference>
<dbReference type="Proteomes" id="UP000287033">
    <property type="component" value="Unassembled WGS sequence"/>
</dbReference>
<proteinExistence type="inferred from homology"/>
<keyword evidence="6" id="KW-0677">Repeat</keyword>
<evidence type="ECO:0000256" key="5">
    <source>
        <dbReference type="ARBA" id="ARBA00022729"/>
    </source>
</evidence>
<dbReference type="SUPFAM" id="SSF49265">
    <property type="entry name" value="Fibronectin type III"/>
    <property type="match status" value="4"/>
</dbReference>
<dbReference type="FunFam" id="2.60.40.10:FF:000524">
    <property type="entry name" value="Interleukin-6 receptor subunit beta"/>
    <property type="match status" value="1"/>
</dbReference>
<protein>
    <recommendedName>
        <fullName evidence="13">Fibronectin type-III domain-containing protein</fullName>
    </recommendedName>
</protein>
<dbReference type="PANTHER" id="PTHR48423">
    <property type="entry name" value="INTERLEUKIN-27 RECEPTOR SUBUNIT ALPHA"/>
    <property type="match status" value="1"/>
</dbReference>
<dbReference type="InterPro" id="IPR010457">
    <property type="entry name" value="IgC2-like_lig-bd"/>
</dbReference>
<evidence type="ECO:0000256" key="8">
    <source>
        <dbReference type="ARBA" id="ARBA00023136"/>
    </source>
</evidence>
<evidence type="ECO:0000256" key="4">
    <source>
        <dbReference type="ARBA" id="ARBA00022692"/>
    </source>
</evidence>
<keyword evidence="8 11" id="KW-0472">Membrane</keyword>
<keyword evidence="7 11" id="KW-1133">Transmembrane helix</keyword>
<dbReference type="EMBL" id="BEZZ01000135">
    <property type="protein sequence ID" value="GCC26716.1"/>
    <property type="molecule type" value="Genomic_DNA"/>
</dbReference>
<evidence type="ECO:0000256" key="1">
    <source>
        <dbReference type="ARBA" id="ARBA00004251"/>
    </source>
</evidence>
<evidence type="ECO:0000256" key="11">
    <source>
        <dbReference type="SAM" id="Phobius"/>
    </source>
</evidence>
<keyword evidence="3" id="KW-1003">Cell membrane</keyword>
<dbReference type="InterPro" id="IPR052672">
    <property type="entry name" value="Type1_Cytokine_Rcpt_Type2"/>
</dbReference>
<dbReference type="FunFam" id="2.60.40.10:FF:000414">
    <property type="entry name" value="Interleukin-6 receptor subunit beta"/>
    <property type="match status" value="1"/>
</dbReference>
<dbReference type="InterPro" id="IPR003961">
    <property type="entry name" value="FN3_dom"/>
</dbReference>
<sequence length="822" mass="93571">MFTPQNIISTWIWVLISTFIIEGELKLLCHDVDSTSKVVQLQSNISLSCALREECLQLLDVNASHIFWRMNDTQISREQYYFNATVSWVTLKRIDALRTYLTCHINIKGAPNILHRFEIEAGWRETHLKTNFTLTRKRQYMKNEICPNLKKSSCSFEYPELDILGNYAIIVEAQNALGKASSDPLDLDVWHTWKTDPPWNVTVHSILGQSRSLLVTWCKPKMAPPNLPLYYDLQYQKVGTSKWIQVKEETTSNTSFVLKNLKPFTNYTVAVRCIGKDQIYWSRWSSVKSGVTSEDNPLTGPSIWRKIKNLDSEGKREVHVQWKALNRSKANGIILGYRVWYEKRRDRKIIQQFNTTSLNSSFLLTHDAYMITVIAYNSAGDSPEATLKVPAVNQMDDLPAVQDITTTSQNNQLLIHWNTSRPPDDGYVIEWCLILNASPCTGPLHWQHEPNTSKMAYLQGDLEKFKRYNISVYAVYTDGAGNPFSIPAYLQQDIPEVGPIIDAPLARETECTIKWHEIPVEKRRGFITNYTIFYKSAKGEAGQRDIVVILVPVLVIFLLLVNMLIICFNNKHRIAKHIWPDVADPAGSSLADWFHEHQYKNDQTPKILNPGNDHYTDISTVEVLYLPEESQLQSIKKDLSSHLHTVEVECPPTVPPHHETTSNGEETKLLQQADTVVYTVLEEGYKSQIPDFCRSLSKQPLLSNTSEKSTSDHETEISALDGVEENWCPQNTDENDVFQQITKINPYLNNSLHMTESKIALDSDSSSNSLIDSSCKEGMKVQGDAGTVNVNPQSSLQDNQPNNPVQTYITVQLLGLMLNNEM</sequence>
<gene>
    <name evidence="14" type="ORF">chiPu_0005134</name>
</gene>
<feature type="transmembrane region" description="Helical" evidence="11">
    <location>
        <begin position="546"/>
        <end position="568"/>
    </location>
</feature>
<comment type="subcellular location">
    <subcellularLocation>
        <location evidence="1">Cell membrane</location>
        <topology evidence="1">Single-pass type I membrane protein</topology>
    </subcellularLocation>
</comment>
<feature type="domain" description="Fibronectin type-III" evidence="13">
    <location>
        <begin position="197"/>
        <end position="295"/>
    </location>
</feature>
<comment type="similarity">
    <text evidence="2">Belongs to the type I cytokine receptor family. Type 2 subfamily.</text>
</comment>
<dbReference type="Pfam" id="PF00041">
    <property type="entry name" value="fn3"/>
    <property type="match status" value="2"/>
</dbReference>
<dbReference type="GO" id="GO:0005886">
    <property type="term" value="C:plasma membrane"/>
    <property type="evidence" value="ECO:0007669"/>
    <property type="project" value="UniProtKB-SubCell"/>
</dbReference>
<reference evidence="14 15" key="1">
    <citation type="journal article" date="2018" name="Nat. Ecol. Evol.">
        <title>Shark genomes provide insights into elasmobranch evolution and the origin of vertebrates.</title>
        <authorList>
            <person name="Hara Y"/>
            <person name="Yamaguchi K"/>
            <person name="Onimaru K"/>
            <person name="Kadota M"/>
            <person name="Koyanagi M"/>
            <person name="Keeley SD"/>
            <person name="Tatsumi K"/>
            <person name="Tanaka K"/>
            <person name="Motone F"/>
            <person name="Kageyama Y"/>
            <person name="Nozu R"/>
            <person name="Adachi N"/>
            <person name="Nishimura O"/>
            <person name="Nakagawa R"/>
            <person name="Tanegashima C"/>
            <person name="Kiyatake I"/>
            <person name="Matsumoto R"/>
            <person name="Murakumo K"/>
            <person name="Nishida K"/>
            <person name="Terakita A"/>
            <person name="Kuratani S"/>
            <person name="Sato K"/>
            <person name="Hyodo S Kuraku.S."/>
        </authorList>
    </citation>
    <scope>NUCLEOTIDE SEQUENCE [LARGE SCALE GENOMIC DNA]</scope>
</reference>
<feature type="domain" description="Fibronectin type-III" evidence="13">
    <location>
        <begin position="300"/>
        <end position="396"/>
    </location>
</feature>
<dbReference type="AlphaFoldDB" id="A0A401S8M0"/>
<dbReference type="PANTHER" id="PTHR48423:SF1">
    <property type="entry name" value="INTERLEUKIN-27 RECEPTOR SUBUNIT ALPHA"/>
    <property type="match status" value="1"/>
</dbReference>
<accession>A0A401S8M0</accession>
<dbReference type="InterPro" id="IPR036116">
    <property type="entry name" value="FN3_sf"/>
</dbReference>
<keyword evidence="9" id="KW-0675">Receptor</keyword>
<name>A0A401S8M0_CHIPU</name>
<evidence type="ECO:0000256" key="3">
    <source>
        <dbReference type="ARBA" id="ARBA00022475"/>
    </source>
</evidence>
<comment type="caution">
    <text evidence="14">The sequence shown here is derived from an EMBL/GenBank/DDBJ whole genome shotgun (WGS) entry which is preliminary data.</text>
</comment>
<dbReference type="STRING" id="137246.A0A401S8M0"/>
<dbReference type="InterPro" id="IPR013783">
    <property type="entry name" value="Ig-like_fold"/>
</dbReference>
<dbReference type="CDD" id="cd00063">
    <property type="entry name" value="FN3"/>
    <property type="match status" value="3"/>
</dbReference>
<dbReference type="Pfam" id="PF06328">
    <property type="entry name" value="Lep_receptor_Ig"/>
    <property type="match status" value="1"/>
</dbReference>
<dbReference type="PROSITE" id="PS50853">
    <property type="entry name" value="FN3"/>
    <property type="match status" value="3"/>
</dbReference>
<evidence type="ECO:0000256" key="6">
    <source>
        <dbReference type="ARBA" id="ARBA00022737"/>
    </source>
</evidence>
<evidence type="ECO:0000256" key="12">
    <source>
        <dbReference type="SAM" id="SignalP"/>
    </source>
</evidence>
<evidence type="ECO:0000256" key="2">
    <source>
        <dbReference type="ARBA" id="ARBA00008921"/>
    </source>
</evidence>
<evidence type="ECO:0000259" key="13">
    <source>
        <dbReference type="PROSITE" id="PS50853"/>
    </source>
</evidence>
<evidence type="ECO:0000256" key="10">
    <source>
        <dbReference type="ARBA" id="ARBA00023180"/>
    </source>
</evidence>
<dbReference type="OMA" id="ANASHIF"/>
<feature type="signal peptide" evidence="12">
    <location>
        <begin position="1"/>
        <end position="23"/>
    </location>
</feature>
<keyword evidence="10" id="KW-0325">Glycoprotein</keyword>
<evidence type="ECO:0000313" key="14">
    <source>
        <dbReference type="EMBL" id="GCC26716.1"/>
    </source>
</evidence>
<evidence type="ECO:0000313" key="15">
    <source>
        <dbReference type="Proteomes" id="UP000287033"/>
    </source>
</evidence>
<feature type="domain" description="Fibronectin type-III" evidence="13">
    <location>
        <begin position="398"/>
        <end position="497"/>
    </location>
</feature>
<keyword evidence="5 12" id="KW-0732">Signal</keyword>
<feature type="chain" id="PRO_5019292406" description="Fibronectin type-III domain-containing protein" evidence="12">
    <location>
        <begin position="24"/>
        <end position="822"/>
    </location>
</feature>
<dbReference type="OrthoDB" id="9828391at2759"/>
<organism evidence="14 15">
    <name type="scientific">Chiloscyllium punctatum</name>
    <name type="common">Brownbanded bambooshark</name>
    <name type="synonym">Hemiscyllium punctatum</name>
    <dbReference type="NCBI Taxonomy" id="137246"/>
    <lineage>
        <taxon>Eukaryota</taxon>
        <taxon>Metazoa</taxon>
        <taxon>Chordata</taxon>
        <taxon>Craniata</taxon>
        <taxon>Vertebrata</taxon>
        <taxon>Chondrichthyes</taxon>
        <taxon>Elasmobranchii</taxon>
        <taxon>Galeomorphii</taxon>
        <taxon>Galeoidea</taxon>
        <taxon>Orectolobiformes</taxon>
        <taxon>Hemiscylliidae</taxon>
        <taxon>Chiloscyllium</taxon>
    </lineage>
</organism>
<keyword evidence="15" id="KW-1185">Reference proteome</keyword>
<evidence type="ECO:0000256" key="9">
    <source>
        <dbReference type="ARBA" id="ARBA00023170"/>
    </source>
</evidence>
<evidence type="ECO:0000256" key="7">
    <source>
        <dbReference type="ARBA" id="ARBA00022989"/>
    </source>
</evidence>
<keyword evidence="4 11" id="KW-0812">Transmembrane</keyword>
<dbReference type="SMART" id="SM00060">
    <property type="entry name" value="FN3"/>
    <property type="match status" value="3"/>
</dbReference>